<keyword evidence="3" id="KW-1185">Reference proteome</keyword>
<feature type="compositionally biased region" description="Low complexity" evidence="1">
    <location>
        <begin position="120"/>
        <end position="147"/>
    </location>
</feature>
<gene>
    <name evidence="2" type="ORF">RFI_07543</name>
</gene>
<organism evidence="2 3">
    <name type="scientific">Reticulomyxa filosa</name>
    <dbReference type="NCBI Taxonomy" id="46433"/>
    <lineage>
        <taxon>Eukaryota</taxon>
        <taxon>Sar</taxon>
        <taxon>Rhizaria</taxon>
        <taxon>Retaria</taxon>
        <taxon>Foraminifera</taxon>
        <taxon>Monothalamids</taxon>
        <taxon>Reticulomyxidae</taxon>
        <taxon>Reticulomyxa</taxon>
    </lineage>
</organism>
<dbReference type="Proteomes" id="UP000023152">
    <property type="component" value="Unassembled WGS sequence"/>
</dbReference>
<feature type="region of interest" description="Disordered" evidence="1">
    <location>
        <begin position="119"/>
        <end position="149"/>
    </location>
</feature>
<evidence type="ECO:0000313" key="2">
    <source>
        <dbReference type="EMBL" id="ETO29577.1"/>
    </source>
</evidence>
<dbReference type="EMBL" id="ASPP01005977">
    <property type="protein sequence ID" value="ETO29577.1"/>
    <property type="molecule type" value="Genomic_DNA"/>
</dbReference>
<evidence type="ECO:0000313" key="3">
    <source>
        <dbReference type="Proteomes" id="UP000023152"/>
    </source>
</evidence>
<comment type="caution">
    <text evidence="2">The sequence shown here is derived from an EMBL/GenBank/DDBJ whole genome shotgun (WGS) entry which is preliminary data.</text>
</comment>
<sequence length="169" mass="18563">MNSIFGCKAIVSLHNERKGKEERNANAWGNNTRFTRPFTLRNNIDLTLSSDDDDVLSSRSCPIISDDKKIDDDIALVMKDQYWDEEKSKNWIVNSFYGYSQAQAINLCGDTAPVGSCADTNPNSNSNSNSNATATSASSSSSSSSSPLPINHENNINLFVSRQVISMKD</sequence>
<proteinExistence type="predicted"/>
<dbReference type="AlphaFoldDB" id="X6NWC7"/>
<feature type="non-terminal residue" evidence="2">
    <location>
        <position position="169"/>
    </location>
</feature>
<accession>X6NWC7</accession>
<name>X6NWC7_RETFI</name>
<evidence type="ECO:0000256" key="1">
    <source>
        <dbReference type="SAM" id="MobiDB-lite"/>
    </source>
</evidence>
<protein>
    <submittedName>
        <fullName evidence="2">Uncharacterized protein</fullName>
    </submittedName>
</protein>
<reference evidence="2 3" key="1">
    <citation type="journal article" date="2013" name="Curr. Biol.">
        <title>The Genome of the Foraminiferan Reticulomyxa filosa.</title>
        <authorList>
            <person name="Glockner G."/>
            <person name="Hulsmann N."/>
            <person name="Schleicher M."/>
            <person name="Noegel A.A."/>
            <person name="Eichinger L."/>
            <person name="Gallinger C."/>
            <person name="Pawlowski J."/>
            <person name="Sierra R."/>
            <person name="Euteneuer U."/>
            <person name="Pillet L."/>
            <person name="Moustafa A."/>
            <person name="Platzer M."/>
            <person name="Groth M."/>
            <person name="Szafranski K."/>
            <person name="Schliwa M."/>
        </authorList>
    </citation>
    <scope>NUCLEOTIDE SEQUENCE [LARGE SCALE GENOMIC DNA]</scope>
</reference>